<protein>
    <recommendedName>
        <fullName evidence="1">Bacterial repeat domain-containing protein</fullName>
    </recommendedName>
</protein>
<name>X1RWD7_9ZZZZ</name>
<dbReference type="InterPro" id="IPR044060">
    <property type="entry name" value="Bacterial_rp_domain"/>
</dbReference>
<accession>X1RWD7</accession>
<dbReference type="EMBL" id="BARW01004878">
    <property type="protein sequence ID" value="GAI67495.1"/>
    <property type="molecule type" value="Genomic_DNA"/>
</dbReference>
<dbReference type="AlphaFoldDB" id="X1RWD7"/>
<sequence length="263" mass="28869">KATIYAVPDLYPDYVIGSIDQVIMSGASVTRAASFTMPDCNTTVFVWVERWSKDHWVYDGSASKVVTVEIPVPTTFHLSVLVPSWAAGGYVDPGSGDYPAYSTVKLTAHPLSGYQFTGWGGDASGTSLTYNLYMNSDKNVEAYFEKVPVEPVEEFAGKISRKELEYSGSGDGIVPVANVPQGVSAKLHVWGRNDMATDQKLGIYWFVADPDGEIAEEYEDWQSWPFSTTPPGETHEFISSGQFDLNKVGKYTTWIELLMGAQG</sequence>
<dbReference type="Pfam" id="PF18998">
    <property type="entry name" value="Flg_new_2"/>
    <property type="match status" value="1"/>
</dbReference>
<feature type="domain" description="Bacterial repeat" evidence="1">
    <location>
        <begin position="87"/>
        <end position="147"/>
    </location>
</feature>
<comment type="caution">
    <text evidence="2">The sequence shown here is derived from an EMBL/GenBank/DDBJ whole genome shotgun (WGS) entry which is preliminary data.</text>
</comment>
<proteinExistence type="predicted"/>
<evidence type="ECO:0000313" key="2">
    <source>
        <dbReference type="EMBL" id="GAI67495.1"/>
    </source>
</evidence>
<gene>
    <name evidence="2" type="ORF">S12H4_11064</name>
</gene>
<reference evidence="2" key="1">
    <citation type="journal article" date="2014" name="Front. Microbiol.">
        <title>High frequency of phylogenetically diverse reductive dehalogenase-homologous genes in deep subseafloor sedimentary metagenomes.</title>
        <authorList>
            <person name="Kawai M."/>
            <person name="Futagami T."/>
            <person name="Toyoda A."/>
            <person name="Takaki Y."/>
            <person name="Nishi S."/>
            <person name="Hori S."/>
            <person name="Arai W."/>
            <person name="Tsubouchi T."/>
            <person name="Morono Y."/>
            <person name="Uchiyama I."/>
            <person name="Ito T."/>
            <person name="Fujiyama A."/>
            <person name="Inagaki F."/>
            <person name="Takami H."/>
        </authorList>
    </citation>
    <scope>NUCLEOTIDE SEQUENCE</scope>
    <source>
        <strain evidence="2">Expedition CK06-06</strain>
    </source>
</reference>
<organism evidence="2">
    <name type="scientific">marine sediment metagenome</name>
    <dbReference type="NCBI Taxonomy" id="412755"/>
    <lineage>
        <taxon>unclassified sequences</taxon>
        <taxon>metagenomes</taxon>
        <taxon>ecological metagenomes</taxon>
    </lineage>
</organism>
<feature type="non-terminal residue" evidence="2">
    <location>
        <position position="1"/>
    </location>
</feature>
<evidence type="ECO:0000259" key="1">
    <source>
        <dbReference type="Pfam" id="PF18998"/>
    </source>
</evidence>